<name>A0AAN6JV91_9PEZI</name>
<dbReference type="AlphaFoldDB" id="A0AAN6JV91"/>
<evidence type="ECO:0000313" key="2">
    <source>
        <dbReference type="Proteomes" id="UP001175353"/>
    </source>
</evidence>
<evidence type="ECO:0000313" key="1">
    <source>
        <dbReference type="EMBL" id="KAK0949751.1"/>
    </source>
</evidence>
<keyword evidence="2" id="KW-1185">Reference proteome</keyword>
<organism evidence="1 2">
    <name type="scientific">Friedmanniomyces endolithicus</name>
    <dbReference type="NCBI Taxonomy" id="329885"/>
    <lineage>
        <taxon>Eukaryota</taxon>
        <taxon>Fungi</taxon>
        <taxon>Dikarya</taxon>
        <taxon>Ascomycota</taxon>
        <taxon>Pezizomycotina</taxon>
        <taxon>Dothideomycetes</taxon>
        <taxon>Dothideomycetidae</taxon>
        <taxon>Mycosphaerellales</taxon>
        <taxon>Teratosphaeriaceae</taxon>
        <taxon>Friedmanniomyces</taxon>
    </lineage>
</organism>
<accession>A0AAN6JV91</accession>
<proteinExistence type="predicted"/>
<comment type="caution">
    <text evidence="1">The sequence shown here is derived from an EMBL/GenBank/DDBJ whole genome shotgun (WGS) entry which is preliminary data.</text>
</comment>
<sequence length="138" mass="15483">MAYGRSDFDPTCQPYNTGFYDYYGRRGPNYTNEAAGKLFQRAADTAGCYQYGTDMTPIHYRQPARDGIGLGLWIDQPPGVGYGGGFRNDSYSTDHTPSLDHALDRRYGSGAGLFHYNHQNRYPSSSRFAGMLRHPGYD</sequence>
<gene>
    <name evidence="1" type="ORF">LTR91_026192</name>
</gene>
<dbReference type="Proteomes" id="UP001175353">
    <property type="component" value="Unassembled WGS sequence"/>
</dbReference>
<reference evidence="1" key="1">
    <citation type="submission" date="2023-06" db="EMBL/GenBank/DDBJ databases">
        <title>Black Yeasts Isolated from many extreme environments.</title>
        <authorList>
            <person name="Coleine C."/>
            <person name="Stajich J.E."/>
            <person name="Selbmann L."/>
        </authorList>
    </citation>
    <scope>NUCLEOTIDE SEQUENCE</scope>
    <source>
        <strain evidence="1">CCFEE 5200</strain>
    </source>
</reference>
<dbReference type="EMBL" id="JAUJLE010001018">
    <property type="protein sequence ID" value="KAK0949751.1"/>
    <property type="molecule type" value="Genomic_DNA"/>
</dbReference>
<protein>
    <submittedName>
        <fullName evidence="1">Uncharacterized protein</fullName>
    </submittedName>
</protein>